<dbReference type="Gene3D" id="1.20.140.10">
    <property type="entry name" value="Butyryl-CoA Dehydrogenase, subunit A, domain 3"/>
    <property type="match status" value="1"/>
</dbReference>
<name>A0ABS4QIQ6_9NOCA</name>
<keyword evidence="4 5" id="KW-0274">FAD</keyword>
<dbReference type="InterPro" id="IPR046373">
    <property type="entry name" value="Acyl-CoA_Oxase/DH_mid-dom_sf"/>
</dbReference>
<dbReference type="InterPro" id="IPR036250">
    <property type="entry name" value="AcylCo_DH-like_C"/>
</dbReference>
<dbReference type="Pfam" id="PF02771">
    <property type="entry name" value="Acyl-CoA_dh_N"/>
    <property type="match status" value="1"/>
</dbReference>
<feature type="domain" description="Acyl-CoA oxidase/dehydrogenase middle" evidence="7">
    <location>
        <begin position="175"/>
        <end position="275"/>
    </location>
</feature>
<feature type="domain" description="Acyl-CoA dehydrogenase/oxidase C-terminal" evidence="6">
    <location>
        <begin position="289"/>
        <end position="431"/>
    </location>
</feature>
<protein>
    <submittedName>
        <fullName evidence="9">Alkylation response protein AidB-like acyl-CoA dehydrogenase</fullName>
    </submittedName>
</protein>
<evidence type="ECO:0000259" key="6">
    <source>
        <dbReference type="Pfam" id="PF00441"/>
    </source>
</evidence>
<dbReference type="Pfam" id="PF02770">
    <property type="entry name" value="Acyl-CoA_dh_M"/>
    <property type="match status" value="1"/>
</dbReference>
<comment type="similarity">
    <text evidence="2 5">Belongs to the acyl-CoA dehydrogenase family.</text>
</comment>
<evidence type="ECO:0000313" key="9">
    <source>
        <dbReference type="EMBL" id="MBP2191584.1"/>
    </source>
</evidence>
<feature type="domain" description="Acyl-CoA dehydrogenase/oxidase N-terminal" evidence="8">
    <location>
        <begin position="46"/>
        <end position="159"/>
    </location>
</feature>
<organism evidence="9 10">
    <name type="scientific">Nocardia goodfellowii</name>
    <dbReference type="NCBI Taxonomy" id="882446"/>
    <lineage>
        <taxon>Bacteria</taxon>
        <taxon>Bacillati</taxon>
        <taxon>Actinomycetota</taxon>
        <taxon>Actinomycetes</taxon>
        <taxon>Mycobacteriales</taxon>
        <taxon>Nocardiaceae</taxon>
        <taxon>Nocardia</taxon>
    </lineage>
</organism>
<dbReference type="InterPro" id="IPR006091">
    <property type="entry name" value="Acyl-CoA_Oxase/DH_mid-dom"/>
</dbReference>
<dbReference type="Proteomes" id="UP001519325">
    <property type="component" value="Unassembled WGS sequence"/>
</dbReference>
<proteinExistence type="inferred from homology"/>
<dbReference type="InterPro" id="IPR013786">
    <property type="entry name" value="AcylCoA_DH/ox_N"/>
</dbReference>
<evidence type="ECO:0000256" key="1">
    <source>
        <dbReference type="ARBA" id="ARBA00001974"/>
    </source>
</evidence>
<dbReference type="Pfam" id="PF00441">
    <property type="entry name" value="Acyl-CoA_dh_1"/>
    <property type="match status" value="1"/>
</dbReference>
<evidence type="ECO:0000256" key="3">
    <source>
        <dbReference type="ARBA" id="ARBA00022630"/>
    </source>
</evidence>
<evidence type="ECO:0000259" key="7">
    <source>
        <dbReference type="Pfam" id="PF02770"/>
    </source>
</evidence>
<dbReference type="Gene3D" id="2.40.110.10">
    <property type="entry name" value="Butyryl-CoA Dehydrogenase, subunit A, domain 2"/>
    <property type="match status" value="1"/>
</dbReference>
<keyword evidence="10" id="KW-1185">Reference proteome</keyword>
<evidence type="ECO:0000256" key="2">
    <source>
        <dbReference type="ARBA" id="ARBA00009347"/>
    </source>
</evidence>
<keyword evidence="3 5" id="KW-0285">Flavoprotein</keyword>
<evidence type="ECO:0000313" key="10">
    <source>
        <dbReference type="Proteomes" id="UP001519325"/>
    </source>
</evidence>
<dbReference type="Gene3D" id="1.10.540.10">
    <property type="entry name" value="Acyl-CoA dehydrogenase/oxidase, N-terminal domain"/>
    <property type="match status" value="1"/>
</dbReference>
<dbReference type="EMBL" id="JAGGMR010000001">
    <property type="protein sequence ID" value="MBP2191584.1"/>
    <property type="molecule type" value="Genomic_DNA"/>
</dbReference>
<dbReference type="SUPFAM" id="SSF47203">
    <property type="entry name" value="Acyl-CoA dehydrogenase C-terminal domain-like"/>
    <property type="match status" value="1"/>
</dbReference>
<dbReference type="InterPro" id="IPR009075">
    <property type="entry name" value="AcylCo_DH/oxidase_C"/>
</dbReference>
<dbReference type="RefSeq" id="WP_209893412.1">
    <property type="nucleotide sequence ID" value="NZ_JAGGMR010000001.1"/>
</dbReference>
<evidence type="ECO:0000259" key="8">
    <source>
        <dbReference type="Pfam" id="PF02771"/>
    </source>
</evidence>
<accession>A0ABS4QIQ6</accession>
<dbReference type="InterPro" id="IPR009100">
    <property type="entry name" value="AcylCoA_DH/oxidase_NM_dom_sf"/>
</dbReference>
<sequence length="443" mass="48677">MIAPSHPMARPAVLRRSRGLRRALIAYSPATMWERDTAKLPLSLRGIRRRYRKFADQVLAPVALDLDSGEPPPLGEWDPRLRHIVKAAGRQGLMTDMFPQPIGSLNPLALRYMVWAQALKTEEFARACGGLALVLNCPTLGAIPLLLSGSLPTYRRFVLPVARDIKNGEPHLLSLALSEPGSGSDLENSDGARSAQLQTTAKRVRGGWQLNGQKRFISGADLARTIVTFAALEGEGPESITGFVLHPDMPGFTLDRRELKMGQRASGTARLAYRDIFVPDSHVVGGLRDGWALVSATLNYSRIPVAGVAVGLAQAATDAALAFAARYRLAGKKLLEYQQIQLQLAQMITETTAIRGFAWFQARDFKPHQAEASMSKFHCSDRAVAVCHMAMDLMGNNSLLHVNRVEKAFRDARVTQIYEGTNQINRLAVFEDLQEEIFAQGAM</sequence>
<dbReference type="PANTHER" id="PTHR43884">
    <property type="entry name" value="ACYL-COA DEHYDROGENASE"/>
    <property type="match status" value="1"/>
</dbReference>
<comment type="cofactor">
    <cofactor evidence="1 5">
        <name>FAD</name>
        <dbReference type="ChEBI" id="CHEBI:57692"/>
    </cofactor>
</comment>
<gene>
    <name evidence="9" type="ORF">BJ987_004485</name>
</gene>
<evidence type="ECO:0000256" key="5">
    <source>
        <dbReference type="RuleBase" id="RU362125"/>
    </source>
</evidence>
<dbReference type="PANTHER" id="PTHR43884:SF12">
    <property type="entry name" value="ISOVALERYL-COA DEHYDROGENASE, MITOCHONDRIAL-RELATED"/>
    <property type="match status" value="1"/>
</dbReference>
<comment type="caution">
    <text evidence="9">The sequence shown here is derived from an EMBL/GenBank/DDBJ whole genome shotgun (WGS) entry which is preliminary data.</text>
</comment>
<keyword evidence="5" id="KW-0560">Oxidoreductase</keyword>
<dbReference type="InterPro" id="IPR037069">
    <property type="entry name" value="AcylCoA_DH/ox_N_sf"/>
</dbReference>
<evidence type="ECO:0000256" key="4">
    <source>
        <dbReference type="ARBA" id="ARBA00022827"/>
    </source>
</evidence>
<reference evidence="9 10" key="1">
    <citation type="submission" date="2021-03" db="EMBL/GenBank/DDBJ databases">
        <title>Sequencing the genomes of 1000 actinobacteria strains.</title>
        <authorList>
            <person name="Klenk H.-P."/>
        </authorList>
    </citation>
    <scope>NUCLEOTIDE SEQUENCE [LARGE SCALE GENOMIC DNA]</scope>
    <source>
        <strain evidence="9 10">DSM 45516</strain>
    </source>
</reference>
<dbReference type="SUPFAM" id="SSF56645">
    <property type="entry name" value="Acyl-CoA dehydrogenase NM domain-like"/>
    <property type="match status" value="1"/>
</dbReference>